<organism evidence="5 6">
    <name type="scientific">Candidatus Desantisbacteria bacterium CG_4_10_14_0_8_um_filter_39_17</name>
    <dbReference type="NCBI Taxonomy" id="1974542"/>
    <lineage>
        <taxon>Bacteria</taxon>
        <taxon>Candidatus Desantisiibacteriota</taxon>
    </lineage>
</organism>
<feature type="domain" description="Glycerol-3-phosphate dehydrogenase NAD-dependent N-terminal" evidence="3">
    <location>
        <begin position="15"/>
        <end position="113"/>
    </location>
</feature>
<dbReference type="SUPFAM" id="SSF51735">
    <property type="entry name" value="NAD(P)-binding Rossmann-fold domains"/>
    <property type="match status" value="1"/>
</dbReference>
<evidence type="ECO:0000256" key="2">
    <source>
        <dbReference type="SAM" id="Phobius"/>
    </source>
</evidence>
<dbReference type="InterPro" id="IPR013328">
    <property type="entry name" value="6PGD_dom2"/>
</dbReference>
<evidence type="ECO:0000259" key="4">
    <source>
        <dbReference type="Pfam" id="PF02317"/>
    </source>
</evidence>
<dbReference type="PANTHER" id="PTHR38015">
    <property type="entry name" value="BLR6086 PROTEIN"/>
    <property type="match status" value="1"/>
</dbReference>
<proteinExistence type="predicted"/>
<dbReference type="GO" id="GO:0016616">
    <property type="term" value="F:oxidoreductase activity, acting on the CH-OH group of donors, NAD or NADP as acceptor"/>
    <property type="evidence" value="ECO:0007669"/>
    <property type="project" value="InterPro"/>
</dbReference>
<dbReference type="GO" id="GO:0046168">
    <property type="term" value="P:glycerol-3-phosphate catabolic process"/>
    <property type="evidence" value="ECO:0007669"/>
    <property type="project" value="InterPro"/>
</dbReference>
<dbReference type="InterPro" id="IPR036291">
    <property type="entry name" value="NAD(P)-bd_dom_sf"/>
</dbReference>
<feature type="transmembrane region" description="Helical" evidence="2">
    <location>
        <begin position="20"/>
        <end position="41"/>
    </location>
</feature>
<sequence>MSTGENKDSVTKPKFCVLGAGNGGLAMAGHLAIMGFPVNLYNRSKKRLLSVLIQKGIKVSGEIEGFGRVGLITTDVKEAIKDAKVLMVVTPATAHRLIAEICTPYLQNGQVIVLNPGRTFGAIEFKQVLKEKECQADVIVAEAETLLYTSRANILGEVKIFAIKKEVPVASINSHLIPKVIEVLKEAFPQFIPGDDVFKTSLNNIGSIFHPAITILNAGWIENTSSFSLLGLQLPRLKVPRFRFYVDGCSPGVSLVLEKIDEERVAVAAALGLRAMSAKDWFYFSYGGKKDSLYEMIHTNSAYQKITAPNSLNNRYITEDIPFSLVPIASVGEMLGVPTPIISSLINIACAMHNCDYWKDGRNVEKLGIKGMGVKELRRFAIGE</sequence>
<name>A0A2H9PA76_9BACT</name>
<dbReference type="Pfam" id="PF02317">
    <property type="entry name" value="Octopine_DH"/>
    <property type="match status" value="1"/>
</dbReference>
<dbReference type="InterPro" id="IPR051729">
    <property type="entry name" value="Opine/Lysopine_DH"/>
</dbReference>
<protein>
    <submittedName>
        <fullName evidence="5">NADP transhydrogenase subunit alpha</fullName>
    </submittedName>
</protein>
<comment type="caution">
    <text evidence="5">The sequence shown here is derived from an EMBL/GenBank/DDBJ whole genome shotgun (WGS) entry which is preliminary data.</text>
</comment>
<dbReference type="AlphaFoldDB" id="A0A2H9PA76"/>
<dbReference type="Proteomes" id="UP000234145">
    <property type="component" value="Unassembled WGS sequence"/>
</dbReference>
<dbReference type="Gene3D" id="3.40.50.720">
    <property type="entry name" value="NAD(P)-binding Rossmann-like Domain"/>
    <property type="match status" value="1"/>
</dbReference>
<dbReference type="InterPro" id="IPR011128">
    <property type="entry name" value="G3P_DH_NAD-dep_N"/>
</dbReference>
<keyword evidence="1" id="KW-0560">Oxidoreductase</keyword>
<feature type="domain" description="Opine dehydrogenase" evidence="4">
    <location>
        <begin position="195"/>
        <end position="353"/>
    </location>
</feature>
<dbReference type="SUPFAM" id="SSF48179">
    <property type="entry name" value="6-phosphogluconate dehydrogenase C-terminal domain-like"/>
    <property type="match status" value="1"/>
</dbReference>
<dbReference type="EMBL" id="PFMS01000099">
    <property type="protein sequence ID" value="PIZ15251.1"/>
    <property type="molecule type" value="Genomic_DNA"/>
</dbReference>
<keyword evidence="2" id="KW-1133">Transmembrane helix</keyword>
<dbReference type="InterPro" id="IPR003421">
    <property type="entry name" value="Opine_DH"/>
</dbReference>
<keyword evidence="2" id="KW-0472">Membrane</keyword>
<keyword evidence="2" id="KW-0812">Transmembrane</keyword>
<accession>A0A2H9PA76</accession>
<dbReference type="Gene3D" id="1.10.1040.10">
    <property type="entry name" value="N-(1-d-carboxylethyl)-l-norvaline Dehydrogenase, domain 2"/>
    <property type="match status" value="1"/>
</dbReference>
<evidence type="ECO:0000256" key="1">
    <source>
        <dbReference type="ARBA" id="ARBA00023002"/>
    </source>
</evidence>
<evidence type="ECO:0000259" key="3">
    <source>
        <dbReference type="Pfam" id="PF01210"/>
    </source>
</evidence>
<evidence type="ECO:0000313" key="6">
    <source>
        <dbReference type="Proteomes" id="UP000234145"/>
    </source>
</evidence>
<dbReference type="Pfam" id="PF01210">
    <property type="entry name" value="NAD_Gly3P_dh_N"/>
    <property type="match status" value="1"/>
</dbReference>
<evidence type="ECO:0000313" key="5">
    <source>
        <dbReference type="EMBL" id="PIZ15251.1"/>
    </source>
</evidence>
<dbReference type="InterPro" id="IPR008927">
    <property type="entry name" value="6-PGluconate_DH-like_C_sf"/>
</dbReference>
<reference evidence="6" key="1">
    <citation type="submission" date="2017-09" db="EMBL/GenBank/DDBJ databases">
        <title>Depth-based differentiation of microbial function through sediment-hosted aquifers and enrichment of novel symbionts in the deep terrestrial subsurface.</title>
        <authorList>
            <person name="Probst A.J."/>
            <person name="Ladd B."/>
            <person name="Jarett J.K."/>
            <person name="Geller-Mcgrath D.E."/>
            <person name="Sieber C.M.K."/>
            <person name="Emerson J.B."/>
            <person name="Anantharaman K."/>
            <person name="Thomas B.C."/>
            <person name="Malmstrom R."/>
            <person name="Stieglmeier M."/>
            <person name="Klingl A."/>
            <person name="Woyke T."/>
            <person name="Ryan C.M."/>
            <person name="Banfield J.F."/>
        </authorList>
    </citation>
    <scope>NUCLEOTIDE SEQUENCE [LARGE SCALE GENOMIC DNA]</scope>
</reference>
<gene>
    <name evidence="5" type="ORF">COY51_05745</name>
</gene>
<dbReference type="PANTHER" id="PTHR38015:SF1">
    <property type="entry name" value="OPINE DEHYDROGENASE DOMAIN-CONTAINING PROTEIN"/>
    <property type="match status" value="1"/>
</dbReference>
<dbReference type="GO" id="GO:0051287">
    <property type="term" value="F:NAD binding"/>
    <property type="evidence" value="ECO:0007669"/>
    <property type="project" value="InterPro"/>
</dbReference>